<sequence length="70" mass="7654">MFSSFLLAEILLWGVGKFPSFGLFVSLSVLTPSTTTKALEFFTAAALSTCSTVTWHFVSKLLDLTYCCCC</sequence>
<keyword evidence="5" id="KW-1185">Reference proteome</keyword>
<protein>
    <submittedName>
        <fullName evidence="2">Uncharacterized protein</fullName>
    </submittedName>
</protein>
<dbReference type="Proteomes" id="UP000429607">
    <property type="component" value="Unassembled WGS sequence"/>
</dbReference>
<dbReference type="AlphaFoldDB" id="A0A6A3L521"/>
<evidence type="ECO:0000313" key="3">
    <source>
        <dbReference type="EMBL" id="KAE9316570.1"/>
    </source>
</evidence>
<dbReference type="Proteomes" id="UP000434957">
    <property type="component" value="Unassembled WGS sequence"/>
</dbReference>
<dbReference type="EMBL" id="QXFT01001520">
    <property type="protein sequence ID" value="KAE9316570.1"/>
    <property type="molecule type" value="Genomic_DNA"/>
</dbReference>
<comment type="caution">
    <text evidence="2">The sequence shown here is derived from an EMBL/GenBank/DDBJ whole genome shotgun (WGS) entry which is preliminary data.</text>
</comment>
<accession>A0A6A3L521</accession>
<evidence type="ECO:0000313" key="4">
    <source>
        <dbReference type="Proteomes" id="UP000429607"/>
    </source>
</evidence>
<evidence type="ECO:0000313" key="6">
    <source>
        <dbReference type="Proteomes" id="UP000435112"/>
    </source>
</evidence>
<evidence type="ECO:0000313" key="5">
    <source>
        <dbReference type="Proteomes" id="UP000434957"/>
    </source>
</evidence>
<dbReference type="EMBL" id="QXFU01000968">
    <property type="protein sequence ID" value="KAE9014712.1"/>
    <property type="molecule type" value="Genomic_DNA"/>
</dbReference>
<organism evidence="2 6">
    <name type="scientific">Phytophthora rubi</name>
    <dbReference type="NCBI Taxonomy" id="129364"/>
    <lineage>
        <taxon>Eukaryota</taxon>
        <taxon>Sar</taxon>
        <taxon>Stramenopiles</taxon>
        <taxon>Oomycota</taxon>
        <taxon>Peronosporomycetes</taxon>
        <taxon>Peronosporales</taxon>
        <taxon>Peronosporaceae</taxon>
        <taxon>Phytophthora</taxon>
    </lineage>
</organism>
<evidence type="ECO:0000313" key="1">
    <source>
        <dbReference type="EMBL" id="KAE9004850.1"/>
    </source>
</evidence>
<dbReference type="EMBL" id="QXFV01001481">
    <property type="protein sequence ID" value="KAE9004850.1"/>
    <property type="molecule type" value="Genomic_DNA"/>
</dbReference>
<name>A0A6A3L521_9STRA</name>
<reference evidence="4 6" key="1">
    <citation type="submission" date="2018-09" db="EMBL/GenBank/DDBJ databases">
        <title>Genomic investigation of the strawberry pathogen Phytophthora fragariae indicates pathogenicity is determined by transcriptional variation in three key races.</title>
        <authorList>
            <person name="Adams T.M."/>
            <person name="Armitage A.D."/>
            <person name="Sobczyk M.K."/>
            <person name="Bates H.J."/>
            <person name="Dunwell J.M."/>
            <person name="Nellist C.F."/>
            <person name="Harrison R.J."/>
        </authorList>
    </citation>
    <scope>NUCLEOTIDE SEQUENCE [LARGE SCALE GENOMIC DNA]</scope>
    <source>
        <strain evidence="1 4">SCRP249</strain>
        <strain evidence="2 6">SCRP324</strain>
        <strain evidence="3 5">SCRP333</strain>
    </source>
</reference>
<proteinExistence type="predicted"/>
<evidence type="ECO:0000313" key="2">
    <source>
        <dbReference type="EMBL" id="KAE9014712.1"/>
    </source>
</evidence>
<gene>
    <name evidence="1" type="ORF">PR001_g17605</name>
    <name evidence="2" type="ORF">PR002_g14147</name>
    <name evidence="3" type="ORF">PR003_g18682</name>
</gene>
<dbReference type="Proteomes" id="UP000435112">
    <property type="component" value="Unassembled WGS sequence"/>
</dbReference>